<accession>A0A9J6GHJ2</accession>
<dbReference type="InterPro" id="IPR012337">
    <property type="entry name" value="RNaseH-like_sf"/>
</dbReference>
<evidence type="ECO:0008006" key="3">
    <source>
        <dbReference type="Google" id="ProtNLM"/>
    </source>
</evidence>
<keyword evidence="2" id="KW-1185">Reference proteome</keyword>
<dbReference type="GO" id="GO:0003676">
    <property type="term" value="F:nucleic acid binding"/>
    <property type="evidence" value="ECO:0007669"/>
    <property type="project" value="InterPro"/>
</dbReference>
<dbReference type="InterPro" id="IPR036397">
    <property type="entry name" value="RNaseH_sf"/>
</dbReference>
<dbReference type="VEuPathDB" id="VectorBase:HLOH_058867"/>
<dbReference type="Gene3D" id="3.30.420.10">
    <property type="entry name" value="Ribonuclease H-like superfamily/Ribonuclease H"/>
    <property type="match status" value="1"/>
</dbReference>
<dbReference type="SUPFAM" id="SSF53098">
    <property type="entry name" value="Ribonuclease H-like"/>
    <property type="match status" value="1"/>
</dbReference>
<name>A0A9J6GHJ2_HAELO</name>
<sequence>MSRPGLHAYTDGSQTSTSAGAAFVVFSDLETIQAVQRFRLASPGSSFNAETFALHQLIQYFFSNTPTSPLHIYTDCLCLLMALNNPFTISSSIQTLKDNISFLPSIVPVNIYHAHSGVWGNELVDIIAIYAAT</sequence>
<comment type="caution">
    <text evidence="1">The sequence shown here is derived from an EMBL/GenBank/DDBJ whole genome shotgun (WGS) entry which is preliminary data.</text>
</comment>
<dbReference type="AlphaFoldDB" id="A0A9J6GHJ2"/>
<gene>
    <name evidence="1" type="ORF">HPB48_013679</name>
</gene>
<evidence type="ECO:0000313" key="1">
    <source>
        <dbReference type="EMBL" id="KAH9377918.1"/>
    </source>
</evidence>
<organism evidence="1 2">
    <name type="scientific">Haemaphysalis longicornis</name>
    <name type="common">Bush tick</name>
    <dbReference type="NCBI Taxonomy" id="44386"/>
    <lineage>
        <taxon>Eukaryota</taxon>
        <taxon>Metazoa</taxon>
        <taxon>Ecdysozoa</taxon>
        <taxon>Arthropoda</taxon>
        <taxon>Chelicerata</taxon>
        <taxon>Arachnida</taxon>
        <taxon>Acari</taxon>
        <taxon>Parasitiformes</taxon>
        <taxon>Ixodida</taxon>
        <taxon>Ixodoidea</taxon>
        <taxon>Ixodidae</taxon>
        <taxon>Haemaphysalinae</taxon>
        <taxon>Haemaphysalis</taxon>
    </lineage>
</organism>
<dbReference type="Proteomes" id="UP000821853">
    <property type="component" value="Unassembled WGS sequence"/>
</dbReference>
<protein>
    <recommendedName>
        <fullName evidence="3">RNase H type-1 domain-containing protein</fullName>
    </recommendedName>
</protein>
<proteinExistence type="predicted"/>
<reference evidence="1 2" key="1">
    <citation type="journal article" date="2020" name="Cell">
        <title>Large-Scale Comparative Analyses of Tick Genomes Elucidate Their Genetic Diversity and Vector Capacities.</title>
        <authorList>
            <consortium name="Tick Genome and Microbiome Consortium (TIGMIC)"/>
            <person name="Jia N."/>
            <person name="Wang J."/>
            <person name="Shi W."/>
            <person name="Du L."/>
            <person name="Sun Y."/>
            <person name="Zhan W."/>
            <person name="Jiang J.F."/>
            <person name="Wang Q."/>
            <person name="Zhang B."/>
            <person name="Ji P."/>
            <person name="Bell-Sakyi L."/>
            <person name="Cui X.M."/>
            <person name="Yuan T.T."/>
            <person name="Jiang B.G."/>
            <person name="Yang W.F."/>
            <person name="Lam T.T."/>
            <person name="Chang Q.C."/>
            <person name="Ding S.J."/>
            <person name="Wang X.J."/>
            <person name="Zhu J.G."/>
            <person name="Ruan X.D."/>
            <person name="Zhao L."/>
            <person name="Wei J.T."/>
            <person name="Ye R.Z."/>
            <person name="Que T.C."/>
            <person name="Du C.H."/>
            <person name="Zhou Y.H."/>
            <person name="Cheng J.X."/>
            <person name="Dai P.F."/>
            <person name="Guo W.B."/>
            <person name="Han X.H."/>
            <person name="Huang E.J."/>
            <person name="Li L.F."/>
            <person name="Wei W."/>
            <person name="Gao Y.C."/>
            <person name="Liu J.Z."/>
            <person name="Shao H.Z."/>
            <person name="Wang X."/>
            <person name="Wang C.C."/>
            <person name="Yang T.C."/>
            <person name="Huo Q.B."/>
            <person name="Li W."/>
            <person name="Chen H.Y."/>
            <person name="Chen S.E."/>
            <person name="Zhou L.G."/>
            <person name="Ni X.B."/>
            <person name="Tian J.H."/>
            <person name="Sheng Y."/>
            <person name="Liu T."/>
            <person name="Pan Y.S."/>
            <person name="Xia L.Y."/>
            <person name="Li J."/>
            <person name="Zhao F."/>
            <person name="Cao W.C."/>
        </authorList>
    </citation>
    <scope>NUCLEOTIDE SEQUENCE [LARGE SCALE GENOMIC DNA]</scope>
    <source>
        <strain evidence="1">HaeL-2018</strain>
    </source>
</reference>
<dbReference type="OrthoDB" id="6437556at2759"/>
<dbReference type="EMBL" id="JABSTR010000008">
    <property type="protein sequence ID" value="KAH9377918.1"/>
    <property type="molecule type" value="Genomic_DNA"/>
</dbReference>
<evidence type="ECO:0000313" key="2">
    <source>
        <dbReference type="Proteomes" id="UP000821853"/>
    </source>
</evidence>